<reference evidence="3" key="2">
    <citation type="journal article" date="2022" name="Res Sq">
        <title>Comparative Genomics Reveals Insights into the Divergent Evolution of Astigmatic Mites and Household Pest Adaptations.</title>
        <authorList>
            <person name="Xiong Q."/>
            <person name="Wan A.T.-Y."/>
            <person name="Liu X.-Y."/>
            <person name="Fung C.S.-H."/>
            <person name="Xiao X."/>
            <person name="Malainual N."/>
            <person name="Hou J."/>
            <person name="Wang L."/>
            <person name="Wang M."/>
            <person name="Yang K."/>
            <person name="Cui Y."/>
            <person name="Leung E."/>
            <person name="Nong W."/>
            <person name="Shin S.-K."/>
            <person name="Au S."/>
            <person name="Jeong K.Y."/>
            <person name="Chew F.T."/>
            <person name="Hui J."/>
            <person name="Leung T.F."/>
            <person name="Tungtrongchitr A."/>
            <person name="Zhong N."/>
            <person name="Liu Z."/>
            <person name="Tsui S."/>
        </authorList>
    </citation>
    <scope>NUCLEOTIDE SEQUENCE</scope>
    <source>
        <strain evidence="3">Derf</strain>
        <tissue evidence="3">Whole organism</tissue>
    </source>
</reference>
<keyword evidence="2" id="KW-1133">Transmembrane helix</keyword>
<feature type="transmembrane region" description="Helical" evidence="2">
    <location>
        <begin position="158"/>
        <end position="177"/>
    </location>
</feature>
<proteinExistence type="predicted"/>
<keyword evidence="4" id="KW-1185">Reference proteome</keyword>
<reference evidence="3" key="1">
    <citation type="submission" date="2013-05" db="EMBL/GenBank/DDBJ databases">
        <authorList>
            <person name="Yim A.K.Y."/>
            <person name="Chan T.F."/>
            <person name="Ji K.M."/>
            <person name="Liu X.Y."/>
            <person name="Zhou J.W."/>
            <person name="Li R.Q."/>
            <person name="Yang K.Y."/>
            <person name="Li J."/>
            <person name="Li M."/>
            <person name="Law P.T.W."/>
            <person name="Wu Y.L."/>
            <person name="Cai Z.L."/>
            <person name="Qin H."/>
            <person name="Bao Y."/>
            <person name="Leung R.K.K."/>
            <person name="Ng P.K.S."/>
            <person name="Zou J."/>
            <person name="Zhong X.J."/>
            <person name="Ran P.X."/>
            <person name="Zhong N.S."/>
            <person name="Liu Z.G."/>
            <person name="Tsui S.K.W."/>
        </authorList>
    </citation>
    <scope>NUCLEOTIDE SEQUENCE</scope>
    <source>
        <strain evidence="3">Derf</strain>
        <tissue evidence="3">Whole organism</tissue>
    </source>
</reference>
<feature type="region of interest" description="Disordered" evidence="1">
    <location>
        <begin position="49"/>
        <end position="76"/>
    </location>
</feature>
<keyword evidence="2" id="KW-0812">Transmembrane</keyword>
<protein>
    <submittedName>
        <fullName evidence="3">Uncharacterized protein</fullName>
    </submittedName>
</protein>
<dbReference type="AlphaFoldDB" id="A0A922I6G3"/>
<keyword evidence="2" id="KW-0472">Membrane</keyword>
<feature type="non-terminal residue" evidence="3">
    <location>
        <position position="1"/>
    </location>
</feature>
<comment type="caution">
    <text evidence="3">The sequence shown here is derived from an EMBL/GenBank/DDBJ whole genome shotgun (WGS) entry which is preliminary data.</text>
</comment>
<dbReference type="Proteomes" id="UP000790347">
    <property type="component" value="Unassembled WGS sequence"/>
</dbReference>
<evidence type="ECO:0000313" key="3">
    <source>
        <dbReference type="EMBL" id="KAH9522275.1"/>
    </source>
</evidence>
<organism evidence="3 4">
    <name type="scientific">Dermatophagoides farinae</name>
    <name type="common">American house dust mite</name>
    <dbReference type="NCBI Taxonomy" id="6954"/>
    <lineage>
        <taxon>Eukaryota</taxon>
        <taxon>Metazoa</taxon>
        <taxon>Ecdysozoa</taxon>
        <taxon>Arthropoda</taxon>
        <taxon>Chelicerata</taxon>
        <taxon>Arachnida</taxon>
        <taxon>Acari</taxon>
        <taxon>Acariformes</taxon>
        <taxon>Sarcoptiformes</taxon>
        <taxon>Astigmata</taxon>
        <taxon>Psoroptidia</taxon>
        <taxon>Analgoidea</taxon>
        <taxon>Pyroglyphidae</taxon>
        <taxon>Dermatophagoidinae</taxon>
        <taxon>Dermatophagoides</taxon>
    </lineage>
</organism>
<feature type="compositionally biased region" description="Polar residues" evidence="1">
    <location>
        <begin position="65"/>
        <end position="76"/>
    </location>
</feature>
<name>A0A922I6G3_DERFA</name>
<evidence type="ECO:0000313" key="4">
    <source>
        <dbReference type="Proteomes" id="UP000790347"/>
    </source>
</evidence>
<sequence>MAYTIIPSKKIEAILIFLIYSLLFSIICAEFIVTNVDAVAPQNRRHRQYYPWPTPSKKNNNDDNQTNGSNSRSTYSVPNNVVFNENDHVNPISKNEQKEKLRRRRRRSIMGRISNLISCMSSGINFRKKNKKLEQSSINDVFVNVVVRIRIKRILQNYLLMMYIMIFVFVTVNGTFMDSNKPDYDVEKRLEYFNRDNLRNRRIEWENTMIHLCESEEHLQKRRQQLMKQREQEKKDEKLKQFQIHERGVAMAERQQQSSSIRPKRPLKMIGKRYYRNHQSIRSNSI</sequence>
<accession>A0A922I6G3</accession>
<dbReference type="EMBL" id="ASGP02000002">
    <property type="protein sequence ID" value="KAH9522275.1"/>
    <property type="molecule type" value="Genomic_DNA"/>
</dbReference>
<feature type="transmembrane region" description="Helical" evidence="2">
    <location>
        <begin position="12"/>
        <end position="33"/>
    </location>
</feature>
<gene>
    <name evidence="3" type="ORF">DERF_005862</name>
</gene>
<evidence type="ECO:0000256" key="1">
    <source>
        <dbReference type="SAM" id="MobiDB-lite"/>
    </source>
</evidence>
<evidence type="ECO:0000256" key="2">
    <source>
        <dbReference type="SAM" id="Phobius"/>
    </source>
</evidence>